<comment type="caution">
    <text evidence="2">The sequence shown here is derived from an EMBL/GenBank/DDBJ whole genome shotgun (WGS) entry which is preliminary data.</text>
</comment>
<evidence type="ECO:0000259" key="1">
    <source>
        <dbReference type="Pfam" id="PF01850"/>
    </source>
</evidence>
<proteinExistence type="predicted"/>
<dbReference type="InParanoid" id="B4DB77"/>
<gene>
    <name evidence="2" type="ORF">CfE428DRAFT_6168</name>
</gene>
<organism evidence="2 3">
    <name type="scientific">Chthoniobacter flavus Ellin428</name>
    <dbReference type="NCBI Taxonomy" id="497964"/>
    <lineage>
        <taxon>Bacteria</taxon>
        <taxon>Pseudomonadati</taxon>
        <taxon>Verrucomicrobiota</taxon>
        <taxon>Spartobacteria</taxon>
        <taxon>Chthoniobacterales</taxon>
        <taxon>Chthoniobacteraceae</taxon>
        <taxon>Chthoniobacter</taxon>
    </lineage>
</organism>
<accession>B4DB77</accession>
<keyword evidence="3" id="KW-1185">Reference proteome</keyword>
<dbReference type="RefSeq" id="WP_006983486.1">
    <property type="nucleotide sequence ID" value="NZ_ABVL01000036.1"/>
</dbReference>
<sequence length="141" mass="15940">MGSLILDTGPLVALLDAGDHHHAWAAEKLSGFNGEIHLCEAVLTEALFLLRKLRPAQEKILEWVERRELICDFVLPAEVHAVRALWHRYANVPMSLADACVVRMAEMRRHSVICTVDSDFIIYRKDGRHPLPLLTPQSTHS</sequence>
<dbReference type="Pfam" id="PF01850">
    <property type="entry name" value="PIN"/>
    <property type="match status" value="1"/>
</dbReference>
<dbReference type="AlphaFoldDB" id="B4DB77"/>
<dbReference type="InterPro" id="IPR029060">
    <property type="entry name" value="PIN-like_dom_sf"/>
</dbReference>
<dbReference type="InterPro" id="IPR002716">
    <property type="entry name" value="PIN_dom"/>
</dbReference>
<dbReference type="EMBL" id="ABVL01000036">
    <property type="protein sequence ID" value="EDY16265.1"/>
    <property type="molecule type" value="Genomic_DNA"/>
</dbReference>
<reference evidence="2 3" key="1">
    <citation type="journal article" date="2011" name="J. Bacteriol.">
        <title>Genome sequence of Chthoniobacter flavus Ellin428, an aerobic heterotrophic soil bacterium.</title>
        <authorList>
            <person name="Kant R."/>
            <person name="van Passel M.W."/>
            <person name="Palva A."/>
            <person name="Lucas S."/>
            <person name="Lapidus A."/>
            <person name="Glavina Del Rio T."/>
            <person name="Dalin E."/>
            <person name="Tice H."/>
            <person name="Bruce D."/>
            <person name="Goodwin L."/>
            <person name="Pitluck S."/>
            <person name="Larimer F.W."/>
            <person name="Land M.L."/>
            <person name="Hauser L."/>
            <person name="Sangwan P."/>
            <person name="de Vos W.M."/>
            <person name="Janssen P.H."/>
            <person name="Smidt H."/>
        </authorList>
    </citation>
    <scope>NUCLEOTIDE SEQUENCE [LARGE SCALE GENOMIC DNA]</scope>
    <source>
        <strain evidence="2 3">Ellin428</strain>
    </source>
</reference>
<dbReference type="SUPFAM" id="SSF88723">
    <property type="entry name" value="PIN domain-like"/>
    <property type="match status" value="1"/>
</dbReference>
<protein>
    <submittedName>
        <fullName evidence="2">PilT protein domain protein</fullName>
    </submittedName>
</protein>
<feature type="domain" description="PIN" evidence="1">
    <location>
        <begin position="5"/>
        <end position="121"/>
    </location>
</feature>
<dbReference type="Gene3D" id="3.40.50.1010">
    <property type="entry name" value="5'-nuclease"/>
    <property type="match status" value="1"/>
</dbReference>
<name>B4DB77_9BACT</name>
<evidence type="ECO:0000313" key="2">
    <source>
        <dbReference type="EMBL" id="EDY16265.1"/>
    </source>
</evidence>
<dbReference type="STRING" id="497964.CfE428DRAFT_6168"/>
<evidence type="ECO:0000313" key="3">
    <source>
        <dbReference type="Proteomes" id="UP000005824"/>
    </source>
</evidence>
<dbReference type="eggNOG" id="COG2402">
    <property type="taxonomic scope" value="Bacteria"/>
</dbReference>
<dbReference type="Proteomes" id="UP000005824">
    <property type="component" value="Unassembled WGS sequence"/>
</dbReference>